<feature type="domain" description="Histidine kinase" evidence="9">
    <location>
        <begin position="142"/>
        <end position="365"/>
    </location>
</feature>
<dbReference type="InterPro" id="IPR050736">
    <property type="entry name" value="Sensor_HK_Regulatory"/>
</dbReference>
<keyword evidence="8" id="KW-0902">Two-component regulatory system</keyword>
<dbReference type="Gene3D" id="3.30.450.20">
    <property type="entry name" value="PAS domain"/>
    <property type="match status" value="1"/>
</dbReference>
<dbReference type="InterPro" id="IPR003661">
    <property type="entry name" value="HisK_dim/P_dom"/>
</dbReference>
<evidence type="ECO:0000256" key="8">
    <source>
        <dbReference type="ARBA" id="ARBA00023012"/>
    </source>
</evidence>
<dbReference type="Gene3D" id="1.10.287.130">
    <property type="match status" value="1"/>
</dbReference>
<organism evidence="10 11">
    <name type="scientific">Clostridium beijerinckii</name>
    <name type="common">Clostridium MP</name>
    <dbReference type="NCBI Taxonomy" id="1520"/>
    <lineage>
        <taxon>Bacteria</taxon>
        <taxon>Bacillati</taxon>
        <taxon>Bacillota</taxon>
        <taxon>Clostridia</taxon>
        <taxon>Eubacteriales</taxon>
        <taxon>Clostridiaceae</taxon>
        <taxon>Clostridium</taxon>
    </lineage>
</organism>
<keyword evidence="3" id="KW-0597">Phosphoprotein</keyword>
<evidence type="ECO:0000256" key="6">
    <source>
        <dbReference type="ARBA" id="ARBA00022777"/>
    </source>
</evidence>
<proteinExistence type="predicted"/>
<evidence type="ECO:0000313" key="11">
    <source>
        <dbReference type="Proteomes" id="UP000190973"/>
    </source>
</evidence>
<dbReference type="PROSITE" id="PS50109">
    <property type="entry name" value="HIS_KIN"/>
    <property type="match status" value="1"/>
</dbReference>
<evidence type="ECO:0000256" key="2">
    <source>
        <dbReference type="ARBA" id="ARBA00012438"/>
    </source>
</evidence>
<dbReference type="FunFam" id="3.30.565.10:FF:000037">
    <property type="entry name" value="Hybrid sensor histidine kinase/response regulator"/>
    <property type="match status" value="1"/>
</dbReference>
<dbReference type="AlphaFoldDB" id="A0A1S8RRJ6"/>
<dbReference type="PRINTS" id="PR00344">
    <property type="entry name" value="BCTRLSENSOR"/>
</dbReference>
<keyword evidence="7" id="KW-0067">ATP-binding</keyword>
<dbReference type="EMBL" id="LZZI01000135">
    <property type="protein sequence ID" value="OOM55831.1"/>
    <property type="molecule type" value="Genomic_DNA"/>
</dbReference>
<dbReference type="SMART" id="SM00388">
    <property type="entry name" value="HisKA"/>
    <property type="match status" value="1"/>
</dbReference>
<gene>
    <name evidence="10" type="primary">todS_3</name>
    <name evidence="10" type="ORF">CLBCK_44480</name>
</gene>
<keyword evidence="6 10" id="KW-0418">Kinase</keyword>
<dbReference type="SUPFAM" id="SSF47384">
    <property type="entry name" value="Homodimeric domain of signal transducing histidine kinase"/>
    <property type="match status" value="1"/>
</dbReference>
<evidence type="ECO:0000259" key="9">
    <source>
        <dbReference type="PROSITE" id="PS50109"/>
    </source>
</evidence>
<dbReference type="PANTHER" id="PTHR43711:SF26">
    <property type="entry name" value="SENSOR HISTIDINE KINASE RCSC"/>
    <property type="match status" value="1"/>
</dbReference>
<dbReference type="PANTHER" id="PTHR43711">
    <property type="entry name" value="TWO-COMPONENT HISTIDINE KINASE"/>
    <property type="match status" value="1"/>
</dbReference>
<reference evidence="10 11" key="1">
    <citation type="submission" date="2016-05" db="EMBL/GenBank/DDBJ databases">
        <title>Microbial solvent formation.</title>
        <authorList>
            <person name="Poehlein A."/>
            <person name="Montoya Solano J.D."/>
            <person name="Flitsch S."/>
            <person name="Krabben P."/>
            <person name="Duerre P."/>
            <person name="Daniel R."/>
        </authorList>
    </citation>
    <scope>NUCLEOTIDE SEQUENCE [LARGE SCALE GENOMIC DNA]</scope>
    <source>
        <strain evidence="10 11">DSM 53</strain>
    </source>
</reference>
<dbReference type="GO" id="GO:0000155">
    <property type="term" value="F:phosphorelay sensor kinase activity"/>
    <property type="evidence" value="ECO:0007669"/>
    <property type="project" value="InterPro"/>
</dbReference>
<dbReference type="InterPro" id="IPR036890">
    <property type="entry name" value="HATPase_C_sf"/>
</dbReference>
<evidence type="ECO:0000256" key="7">
    <source>
        <dbReference type="ARBA" id="ARBA00022840"/>
    </source>
</evidence>
<sequence length="400" mass="46065">MQSTSDGILVLSNDFKVIHSNECFYEIWDIPEVLRFKNDALMLYEHCRNKLVDSSEFKSKIFFVEDLTRCYADCLKMTDGRIIEFVSSLLVVKSEIKGIVCSFRDITDRNKVYDLEKNLLEKKKVIQEAERYNKLKSQIFSTISHELKTPINIILASIQLIESYKDRTPKCKQCCPFHKYSNAMKQNSYRLIRLINNYIDINKIEANFFSLDLKNTNIIKIVEDITLSVVQYARSKEIELIFDTEIEEKVISFDVEKIERVMLNLLSNAIKFTKTGGTINVNISCNESKIKISVEDTGIGIPLCMQSRIFDTFTQVDQLYRRKAEGSGIGLALVKSFVEMHGGKVVVESSYGKGSIFTIELPIKLVKEKYVLENENRLIQSKIEKTMIEFSDIYALSAND</sequence>
<dbReference type="InterPro" id="IPR005467">
    <property type="entry name" value="His_kinase_dom"/>
</dbReference>
<dbReference type="InterPro" id="IPR003594">
    <property type="entry name" value="HATPase_dom"/>
</dbReference>
<dbReference type="CDD" id="cd00082">
    <property type="entry name" value="HisKA"/>
    <property type="match status" value="1"/>
</dbReference>
<dbReference type="InterPro" id="IPR036097">
    <property type="entry name" value="HisK_dim/P_sf"/>
</dbReference>
<dbReference type="SMART" id="SM00387">
    <property type="entry name" value="HATPase_c"/>
    <property type="match status" value="1"/>
</dbReference>
<evidence type="ECO:0000256" key="4">
    <source>
        <dbReference type="ARBA" id="ARBA00022679"/>
    </source>
</evidence>
<keyword evidence="4 10" id="KW-0808">Transferase</keyword>
<dbReference type="CDD" id="cd16922">
    <property type="entry name" value="HATPase_EvgS-ArcB-TorS-like"/>
    <property type="match status" value="1"/>
</dbReference>
<evidence type="ECO:0000313" key="10">
    <source>
        <dbReference type="EMBL" id="OOM55831.1"/>
    </source>
</evidence>
<comment type="caution">
    <text evidence="10">The sequence shown here is derived from an EMBL/GenBank/DDBJ whole genome shotgun (WGS) entry which is preliminary data.</text>
</comment>
<dbReference type="EC" id="2.7.13.3" evidence="2"/>
<dbReference type="InterPro" id="IPR004358">
    <property type="entry name" value="Sig_transdc_His_kin-like_C"/>
</dbReference>
<comment type="catalytic activity">
    <reaction evidence="1">
        <text>ATP + protein L-histidine = ADP + protein N-phospho-L-histidine.</text>
        <dbReference type="EC" id="2.7.13.3"/>
    </reaction>
</comment>
<dbReference type="RefSeq" id="WP_077840656.1">
    <property type="nucleotide sequence ID" value="NZ_JABTAE010000001.1"/>
</dbReference>
<evidence type="ECO:0000256" key="3">
    <source>
        <dbReference type="ARBA" id="ARBA00022553"/>
    </source>
</evidence>
<dbReference type="Pfam" id="PF02518">
    <property type="entry name" value="HATPase_c"/>
    <property type="match status" value="1"/>
</dbReference>
<accession>A0A1S8RRJ6</accession>
<name>A0A1S8RRJ6_CLOBE</name>
<dbReference type="SUPFAM" id="SSF55874">
    <property type="entry name" value="ATPase domain of HSP90 chaperone/DNA topoisomerase II/histidine kinase"/>
    <property type="match status" value="1"/>
</dbReference>
<dbReference type="Gene3D" id="3.30.565.10">
    <property type="entry name" value="Histidine kinase-like ATPase, C-terminal domain"/>
    <property type="match status" value="1"/>
</dbReference>
<dbReference type="GO" id="GO:0005524">
    <property type="term" value="F:ATP binding"/>
    <property type="evidence" value="ECO:0007669"/>
    <property type="project" value="UniProtKB-KW"/>
</dbReference>
<protein>
    <recommendedName>
        <fullName evidence="2">histidine kinase</fullName>
        <ecNumber evidence="2">2.7.13.3</ecNumber>
    </recommendedName>
</protein>
<keyword evidence="5" id="KW-0547">Nucleotide-binding</keyword>
<dbReference type="Pfam" id="PF00512">
    <property type="entry name" value="HisKA"/>
    <property type="match status" value="1"/>
</dbReference>
<dbReference type="Proteomes" id="UP000190973">
    <property type="component" value="Unassembled WGS sequence"/>
</dbReference>
<evidence type="ECO:0000256" key="5">
    <source>
        <dbReference type="ARBA" id="ARBA00022741"/>
    </source>
</evidence>
<evidence type="ECO:0000256" key="1">
    <source>
        <dbReference type="ARBA" id="ARBA00000085"/>
    </source>
</evidence>